<feature type="region of interest" description="Disordered" evidence="1">
    <location>
        <begin position="1"/>
        <end position="57"/>
    </location>
</feature>
<evidence type="ECO:0000313" key="2">
    <source>
        <dbReference type="EMBL" id="EAQ12618.1"/>
    </source>
</evidence>
<evidence type="ECO:0000256" key="1">
    <source>
        <dbReference type="SAM" id="MobiDB-lite"/>
    </source>
</evidence>
<sequence length="57" mass="6736">MPPRHRGRPVAKPDRALRDRAAAMPRHDHRRGWLRAGSNRDRRDAGGRWRPDRHARP</sequence>
<comment type="caution">
    <text evidence="2">The sequence shown here is derived from an EMBL/GenBank/DDBJ whole genome shotgun (WGS) entry which is preliminary data.</text>
</comment>
<proteinExistence type="predicted"/>
<organism evidence="2 3">
    <name type="scientific">Maritimibacter alkaliphilus HTCC2654</name>
    <dbReference type="NCBI Taxonomy" id="314271"/>
    <lineage>
        <taxon>Bacteria</taxon>
        <taxon>Pseudomonadati</taxon>
        <taxon>Pseudomonadota</taxon>
        <taxon>Alphaproteobacteria</taxon>
        <taxon>Rhodobacterales</taxon>
        <taxon>Roseobacteraceae</taxon>
        <taxon>Maritimibacter</taxon>
    </lineage>
</organism>
<dbReference type="HOGENOM" id="CLU_2991384_0_0_5"/>
<dbReference type="AlphaFoldDB" id="A3VH63"/>
<accession>A3VH63</accession>
<gene>
    <name evidence="2" type="ORF">RB2654_15070</name>
</gene>
<dbReference type="EMBL" id="AAMT01000008">
    <property type="protein sequence ID" value="EAQ12618.1"/>
    <property type="molecule type" value="Genomic_DNA"/>
</dbReference>
<dbReference type="Proteomes" id="UP000002931">
    <property type="component" value="Unassembled WGS sequence"/>
</dbReference>
<keyword evidence="3" id="KW-1185">Reference proteome</keyword>
<feature type="compositionally biased region" description="Basic and acidic residues" evidence="1">
    <location>
        <begin position="11"/>
        <end position="21"/>
    </location>
</feature>
<name>A3VH63_9RHOB</name>
<feature type="compositionally biased region" description="Basic and acidic residues" evidence="1">
    <location>
        <begin position="38"/>
        <end position="57"/>
    </location>
</feature>
<reference evidence="2 3" key="1">
    <citation type="journal article" date="2010" name="J. Bacteriol.">
        <title>Genome sequences of Pelagibaca bermudensis HTCC2601T and Maritimibacter alkaliphilus HTCC2654T, the type strains of two marine Roseobacter genera.</title>
        <authorList>
            <person name="Thrash J.C."/>
            <person name="Cho J.C."/>
            <person name="Ferriera S."/>
            <person name="Johnson J."/>
            <person name="Vergin K.L."/>
            <person name="Giovannoni S.J."/>
        </authorList>
    </citation>
    <scope>NUCLEOTIDE SEQUENCE [LARGE SCALE GENOMIC DNA]</scope>
    <source>
        <strain evidence="2 3">HTCC2654</strain>
    </source>
</reference>
<protein>
    <submittedName>
        <fullName evidence="2">Uncharacterized protein</fullName>
    </submittedName>
</protein>
<evidence type="ECO:0000313" key="3">
    <source>
        <dbReference type="Proteomes" id="UP000002931"/>
    </source>
</evidence>